<dbReference type="RefSeq" id="WP_071314374.1">
    <property type="nucleotide sequence ID" value="NZ_MLQQ01000042.1"/>
</dbReference>
<evidence type="ECO:0000259" key="5">
    <source>
        <dbReference type="PROSITE" id="PS51898"/>
    </source>
</evidence>
<dbReference type="Gene3D" id="1.10.443.10">
    <property type="entry name" value="Intergrase catalytic core"/>
    <property type="match status" value="1"/>
</dbReference>
<comment type="caution">
    <text evidence="7">The sequence shown here is derived from an EMBL/GenBank/DDBJ whole genome shotgun (WGS) entry which is preliminary data.</text>
</comment>
<dbReference type="InterPro" id="IPR011010">
    <property type="entry name" value="DNA_brk_join_enz"/>
</dbReference>
<feature type="domain" description="Tyr recombinase" evidence="5">
    <location>
        <begin position="120"/>
        <end position="330"/>
    </location>
</feature>
<evidence type="ECO:0000256" key="1">
    <source>
        <dbReference type="ARBA" id="ARBA00022908"/>
    </source>
</evidence>
<dbReference type="GO" id="GO:0006310">
    <property type="term" value="P:DNA recombination"/>
    <property type="evidence" value="ECO:0007669"/>
    <property type="project" value="UniProtKB-KW"/>
</dbReference>
<dbReference type="PANTHER" id="PTHR30349">
    <property type="entry name" value="PHAGE INTEGRASE-RELATED"/>
    <property type="match status" value="1"/>
</dbReference>
<feature type="domain" description="Core-binding (CB)" evidence="6">
    <location>
        <begin position="7"/>
        <end position="97"/>
    </location>
</feature>
<dbReference type="Pfam" id="PF13495">
    <property type="entry name" value="Phage_int_SAM_4"/>
    <property type="match status" value="1"/>
</dbReference>
<sequence>MEIIQSSTLPSFAQHYLLSLVKKNRKASTIKRYLYDLEDFFVWLQIEKKSQSFSTWAQLTPRDIEQYLDILTSSRKYQPRTTKRIITVLNQLYKYYDNQGLSKNPITKIHQIEIGEPRLNENDFIKGKEIKQLLPSIRSLEGLTNNQIKKRHLIASRNESIITLFLKYGLTLKELTNITMTDLHFETNSLIIPSNDRQREIKLSIAHKHLLYDYYEKIPKPVRPRYHENDPFFVAFDFQRGTYRWVYEEDKPKRLTDIAVQRMIQKEVKRSGLRKGISAQHLRNTFILSKIDEGVSMKTLQQLLGLKTDISLKMYFNFYDSDRKARGRGS</sequence>
<dbReference type="InterPro" id="IPR013762">
    <property type="entry name" value="Integrase-like_cat_sf"/>
</dbReference>
<dbReference type="EMBL" id="MLQQ01000042">
    <property type="protein sequence ID" value="OIJ09987.1"/>
    <property type="molecule type" value="Genomic_DNA"/>
</dbReference>
<keyword evidence="8" id="KW-1185">Reference proteome</keyword>
<evidence type="ECO:0008006" key="9">
    <source>
        <dbReference type="Google" id="ProtNLM"/>
    </source>
</evidence>
<dbReference type="AlphaFoldDB" id="A0A1S2LE31"/>
<name>A0A1S2LE31_9BACI</name>
<dbReference type="GO" id="GO:0015074">
    <property type="term" value="P:DNA integration"/>
    <property type="evidence" value="ECO:0007669"/>
    <property type="project" value="UniProtKB-KW"/>
</dbReference>
<evidence type="ECO:0000256" key="4">
    <source>
        <dbReference type="PROSITE-ProRule" id="PRU01248"/>
    </source>
</evidence>
<proteinExistence type="predicted"/>
<dbReference type="GO" id="GO:0003677">
    <property type="term" value="F:DNA binding"/>
    <property type="evidence" value="ECO:0007669"/>
    <property type="project" value="UniProtKB-UniRule"/>
</dbReference>
<dbReference type="Proteomes" id="UP000180098">
    <property type="component" value="Unassembled WGS sequence"/>
</dbReference>
<dbReference type="OrthoDB" id="2349923at2"/>
<dbReference type="PROSITE" id="PS51898">
    <property type="entry name" value="TYR_RECOMBINASE"/>
    <property type="match status" value="1"/>
</dbReference>
<evidence type="ECO:0000313" key="8">
    <source>
        <dbReference type="Proteomes" id="UP000180098"/>
    </source>
</evidence>
<dbReference type="CDD" id="cd00397">
    <property type="entry name" value="DNA_BRE_C"/>
    <property type="match status" value="1"/>
</dbReference>
<accession>A0A1S2LE31</accession>
<dbReference type="InterPro" id="IPR044068">
    <property type="entry name" value="CB"/>
</dbReference>
<evidence type="ECO:0000259" key="6">
    <source>
        <dbReference type="PROSITE" id="PS51900"/>
    </source>
</evidence>
<dbReference type="InterPro" id="IPR050090">
    <property type="entry name" value="Tyrosine_recombinase_XerCD"/>
</dbReference>
<dbReference type="InterPro" id="IPR010998">
    <property type="entry name" value="Integrase_recombinase_N"/>
</dbReference>
<dbReference type="Pfam" id="PF00589">
    <property type="entry name" value="Phage_integrase"/>
    <property type="match status" value="1"/>
</dbReference>
<dbReference type="Gene3D" id="1.10.150.130">
    <property type="match status" value="1"/>
</dbReference>
<keyword evidence="1" id="KW-0229">DNA integration</keyword>
<dbReference type="InterPro" id="IPR002104">
    <property type="entry name" value="Integrase_catalytic"/>
</dbReference>
<evidence type="ECO:0000313" key="7">
    <source>
        <dbReference type="EMBL" id="OIJ09987.1"/>
    </source>
</evidence>
<dbReference type="InterPro" id="IPR004107">
    <property type="entry name" value="Integrase_SAM-like_N"/>
</dbReference>
<organism evidence="7 8">
    <name type="scientific">Anaerobacillus arseniciselenatis</name>
    <dbReference type="NCBI Taxonomy" id="85682"/>
    <lineage>
        <taxon>Bacteria</taxon>
        <taxon>Bacillati</taxon>
        <taxon>Bacillota</taxon>
        <taxon>Bacilli</taxon>
        <taxon>Bacillales</taxon>
        <taxon>Bacillaceae</taxon>
        <taxon>Anaerobacillus</taxon>
    </lineage>
</organism>
<evidence type="ECO:0000256" key="2">
    <source>
        <dbReference type="ARBA" id="ARBA00023125"/>
    </source>
</evidence>
<reference evidence="7 8" key="1">
    <citation type="submission" date="2016-10" db="EMBL/GenBank/DDBJ databases">
        <title>Draft genome sequences of four alkaliphilic bacteria belonging to the Anaerobacillus genus.</title>
        <authorList>
            <person name="Bassil N.M."/>
            <person name="Lloyd J.R."/>
        </authorList>
    </citation>
    <scope>NUCLEOTIDE SEQUENCE [LARGE SCALE GENOMIC DNA]</scope>
    <source>
        <strain evidence="7 8">DSM 15340</strain>
    </source>
</reference>
<dbReference type="PROSITE" id="PS51900">
    <property type="entry name" value="CB"/>
    <property type="match status" value="1"/>
</dbReference>
<dbReference type="SUPFAM" id="SSF56349">
    <property type="entry name" value="DNA breaking-rejoining enzymes"/>
    <property type="match status" value="1"/>
</dbReference>
<keyword evidence="3" id="KW-0233">DNA recombination</keyword>
<gene>
    <name evidence="7" type="ORF">BKP35_16030</name>
</gene>
<dbReference type="PANTHER" id="PTHR30349:SF86">
    <property type="entry name" value="INTEGRASE_RECOMBINASE AQ_AA09-RELATED"/>
    <property type="match status" value="1"/>
</dbReference>
<protein>
    <recommendedName>
        <fullName evidence="9">Integrase</fullName>
    </recommendedName>
</protein>
<evidence type="ECO:0000256" key="3">
    <source>
        <dbReference type="ARBA" id="ARBA00023172"/>
    </source>
</evidence>
<keyword evidence="2 4" id="KW-0238">DNA-binding</keyword>